<dbReference type="OrthoDB" id="1434189at2759"/>
<dbReference type="eggNOG" id="ENOG502R8IS">
    <property type="taxonomic scope" value="Eukaryota"/>
</dbReference>
<dbReference type="AlphaFoldDB" id="G7IDJ4"/>
<dbReference type="InterPro" id="IPR004158">
    <property type="entry name" value="DUF247_pln"/>
</dbReference>
<dbReference type="PANTHER" id="PTHR31170">
    <property type="entry name" value="BNAC04G53230D PROTEIN"/>
    <property type="match status" value="1"/>
</dbReference>
<dbReference type="Proteomes" id="UP000002051">
    <property type="component" value="Unassembled WGS sequence"/>
</dbReference>
<dbReference type="Pfam" id="PF03140">
    <property type="entry name" value="DUF247"/>
    <property type="match status" value="1"/>
</dbReference>
<dbReference type="STRING" id="3880.G7IDJ4"/>
<name>G7IDJ4_MEDTR</name>
<dbReference type="PANTHER" id="PTHR31170:SF20">
    <property type="entry name" value="DUF247 DOMAIN PROTEIN"/>
    <property type="match status" value="1"/>
</dbReference>
<reference evidence="3" key="5">
    <citation type="journal article" date="2018" name="Nat. Plants">
        <title>Whole-genome landscape of Medicago truncatula symbiotic genes.</title>
        <authorList>
            <person name="Pecrix Y."/>
            <person name="Gamas P."/>
            <person name="Carrere S."/>
        </authorList>
    </citation>
    <scope>NUCLEOTIDE SEQUENCE</scope>
    <source>
        <tissue evidence="3">Leaves</tissue>
    </source>
</reference>
<dbReference type="PaxDb" id="3880-AES60125"/>
<dbReference type="EnsemblPlants" id="AES60125">
    <property type="protein sequence ID" value="AES60125"/>
    <property type="gene ID" value="MTR_1g040690"/>
</dbReference>
<evidence type="ECO:0000313" key="5">
    <source>
        <dbReference type="Proteomes" id="UP000002051"/>
    </source>
</evidence>
<dbReference type="HOGENOM" id="CLU_020188_0_5_1"/>
<dbReference type="Gramene" id="rna2502">
    <property type="protein sequence ID" value="RHN78841.1"/>
    <property type="gene ID" value="gene2502"/>
</dbReference>
<dbReference type="EMBL" id="CM001217">
    <property type="protein sequence ID" value="AES60125.1"/>
    <property type="molecule type" value="Genomic_DNA"/>
</dbReference>
<dbReference type="KEGG" id="mtr:11424271"/>
<organism evidence="2 5">
    <name type="scientific">Medicago truncatula</name>
    <name type="common">Barrel medic</name>
    <name type="synonym">Medicago tribuloides</name>
    <dbReference type="NCBI Taxonomy" id="3880"/>
    <lineage>
        <taxon>Eukaryota</taxon>
        <taxon>Viridiplantae</taxon>
        <taxon>Streptophyta</taxon>
        <taxon>Embryophyta</taxon>
        <taxon>Tracheophyta</taxon>
        <taxon>Spermatophyta</taxon>
        <taxon>Magnoliopsida</taxon>
        <taxon>eudicotyledons</taxon>
        <taxon>Gunneridae</taxon>
        <taxon>Pentapetalae</taxon>
        <taxon>rosids</taxon>
        <taxon>fabids</taxon>
        <taxon>Fabales</taxon>
        <taxon>Fabaceae</taxon>
        <taxon>Papilionoideae</taxon>
        <taxon>50 kb inversion clade</taxon>
        <taxon>NPAAA clade</taxon>
        <taxon>Hologalegina</taxon>
        <taxon>IRL clade</taxon>
        <taxon>Trifolieae</taxon>
        <taxon>Medicago</taxon>
    </lineage>
</organism>
<reference evidence="6" key="4">
    <citation type="journal article" date="2018" name="Nat. Plants">
        <title>Whole-genome landscape of Medicago truncatula symbiotic genes.</title>
        <authorList>
            <person name="Pecrix Y."/>
            <person name="Staton S.E."/>
            <person name="Sallet E."/>
            <person name="Lelandais-Briere C."/>
            <person name="Moreau S."/>
            <person name="Carrere S."/>
            <person name="Blein T."/>
            <person name="Jardinaud M.F."/>
            <person name="Latrasse D."/>
            <person name="Zouine M."/>
            <person name="Zahm M."/>
            <person name="Kreplak J."/>
            <person name="Mayjonade B."/>
            <person name="Satge C."/>
            <person name="Perez M."/>
            <person name="Cauet S."/>
            <person name="Marande W."/>
            <person name="Chantry-Darmon C."/>
            <person name="Lopez-Roques C."/>
            <person name="Bouchez O."/>
            <person name="Berard A."/>
            <person name="Debelle F."/>
            <person name="Munos S."/>
            <person name="Bendahmane A."/>
            <person name="Berges H."/>
            <person name="Niebel A."/>
            <person name="Buitink J."/>
            <person name="Frugier F."/>
            <person name="Benhamed M."/>
            <person name="Crespi M."/>
            <person name="Gouzy J."/>
            <person name="Gamas P."/>
        </authorList>
    </citation>
    <scope>NUCLEOTIDE SEQUENCE [LARGE SCALE GENOMIC DNA]</scope>
    <source>
        <strain evidence="6">cv. Jemalong A17</strain>
    </source>
</reference>
<proteinExistence type="predicted"/>
<reference evidence="4" key="3">
    <citation type="submission" date="2015-04" db="UniProtKB">
        <authorList>
            <consortium name="EnsemblPlants"/>
        </authorList>
    </citation>
    <scope>IDENTIFICATION</scope>
    <source>
        <strain evidence="4">cv. Jemalong A17</strain>
    </source>
</reference>
<evidence type="ECO:0000313" key="2">
    <source>
        <dbReference type="EMBL" id="AES60125.1"/>
    </source>
</evidence>
<dbReference type="OMA" id="WRYMREF"/>
<evidence type="ECO:0000313" key="6">
    <source>
        <dbReference type="Proteomes" id="UP000265566"/>
    </source>
</evidence>
<accession>G7IDJ4</accession>
<evidence type="ECO:0000313" key="4">
    <source>
        <dbReference type="EnsemblPlants" id="AES60125"/>
    </source>
</evidence>
<evidence type="ECO:0000313" key="3">
    <source>
        <dbReference type="EMBL" id="RHN78841.1"/>
    </source>
</evidence>
<reference evidence="2 5" key="2">
    <citation type="journal article" date="2014" name="BMC Genomics">
        <title>An improved genome release (version Mt4.0) for the model legume Medicago truncatula.</title>
        <authorList>
            <person name="Tang H."/>
            <person name="Krishnakumar V."/>
            <person name="Bidwell S."/>
            <person name="Rosen B."/>
            <person name="Chan A."/>
            <person name="Zhou S."/>
            <person name="Gentzbittel L."/>
            <person name="Childs K.L."/>
            <person name="Yandell M."/>
            <person name="Gundlach H."/>
            <person name="Mayer K.F."/>
            <person name="Schwartz D.C."/>
            <person name="Town C.D."/>
        </authorList>
    </citation>
    <scope>GENOME REANNOTATION</scope>
    <source>
        <strain evidence="4 5">cv. Jemalong A17</strain>
    </source>
</reference>
<dbReference type="Proteomes" id="UP000265566">
    <property type="component" value="Chromosome 1"/>
</dbReference>
<reference evidence="2 5" key="1">
    <citation type="journal article" date="2011" name="Nature">
        <title>The Medicago genome provides insight into the evolution of rhizobial symbioses.</title>
        <authorList>
            <person name="Young N.D."/>
            <person name="Debelle F."/>
            <person name="Oldroyd G.E."/>
            <person name="Geurts R."/>
            <person name="Cannon S.B."/>
            <person name="Udvardi M.K."/>
            <person name="Benedito V.A."/>
            <person name="Mayer K.F."/>
            <person name="Gouzy J."/>
            <person name="Schoof H."/>
            <person name="Van de Peer Y."/>
            <person name="Proost S."/>
            <person name="Cook D.R."/>
            <person name="Meyers B.C."/>
            <person name="Spannagl M."/>
            <person name="Cheung F."/>
            <person name="De Mita S."/>
            <person name="Krishnakumar V."/>
            <person name="Gundlach H."/>
            <person name="Zhou S."/>
            <person name="Mudge J."/>
            <person name="Bharti A.K."/>
            <person name="Murray J.D."/>
            <person name="Naoumkina M.A."/>
            <person name="Rosen B."/>
            <person name="Silverstein K.A."/>
            <person name="Tang H."/>
            <person name="Rombauts S."/>
            <person name="Zhao P.X."/>
            <person name="Zhou P."/>
            <person name="Barbe V."/>
            <person name="Bardou P."/>
            <person name="Bechner M."/>
            <person name="Bellec A."/>
            <person name="Berger A."/>
            <person name="Berges H."/>
            <person name="Bidwell S."/>
            <person name="Bisseling T."/>
            <person name="Choisne N."/>
            <person name="Couloux A."/>
            <person name="Denny R."/>
            <person name="Deshpande S."/>
            <person name="Dai X."/>
            <person name="Doyle J.J."/>
            <person name="Dudez A.M."/>
            <person name="Farmer A.D."/>
            <person name="Fouteau S."/>
            <person name="Franken C."/>
            <person name="Gibelin C."/>
            <person name="Gish J."/>
            <person name="Goldstein S."/>
            <person name="Gonzalez A.J."/>
            <person name="Green P.J."/>
            <person name="Hallab A."/>
            <person name="Hartog M."/>
            <person name="Hua A."/>
            <person name="Humphray S.J."/>
            <person name="Jeong D.H."/>
            <person name="Jing Y."/>
            <person name="Jocker A."/>
            <person name="Kenton S.M."/>
            <person name="Kim D.J."/>
            <person name="Klee K."/>
            <person name="Lai H."/>
            <person name="Lang C."/>
            <person name="Lin S."/>
            <person name="Macmil S.L."/>
            <person name="Magdelenat G."/>
            <person name="Matthews L."/>
            <person name="McCorrison J."/>
            <person name="Monaghan E.L."/>
            <person name="Mun J.H."/>
            <person name="Najar F.Z."/>
            <person name="Nicholson C."/>
            <person name="Noirot C."/>
            <person name="O'Bleness M."/>
            <person name="Paule C.R."/>
            <person name="Poulain J."/>
            <person name="Prion F."/>
            <person name="Qin B."/>
            <person name="Qu C."/>
            <person name="Retzel E.F."/>
            <person name="Riddle C."/>
            <person name="Sallet E."/>
            <person name="Samain S."/>
            <person name="Samson N."/>
            <person name="Sanders I."/>
            <person name="Saurat O."/>
            <person name="Scarpelli C."/>
            <person name="Schiex T."/>
            <person name="Segurens B."/>
            <person name="Severin A.J."/>
            <person name="Sherrier D.J."/>
            <person name="Shi R."/>
            <person name="Sims S."/>
            <person name="Singer S.R."/>
            <person name="Sinharoy S."/>
            <person name="Sterck L."/>
            <person name="Viollet A."/>
            <person name="Wang B.B."/>
            <person name="Wang K."/>
            <person name="Wang M."/>
            <person name="Wang X."/>
            <person name="Warfsmann J."/>
            <person name="Weissenbach J."/>
            <person name="White D.D."/>
            <person name="White J.D."/>
            <person name="Wiley G.B."/>
            <person name="Wincker P."/>
            <person name="Xing Y."/>
            <person name="Yang L."/>
            <person name="Yao Z."/>
            <person name="Ying F."/>
            <person name="Zhai J."/>
            <person name="Zhou L."/>
            <person name="Zuber A."/>
            <person name="Denarie J."/>
            <person name="Dixon R.A."/>
            <person name="May G.D."/>
            <person name="Schwartz D.C."/>
            <person name="Rogers J."/>
            <person name="Quetier F."/>
            <person name="Town C.D."/>
            <person name="Roe B.A."/>
        </authorList>
    </citation>
    <scope>NUCLEOTIDE SEQUENCE [LARGE SCALE GENOMIC DNA]</scope>
    <source>
        <strain evidence="2">A17</strain>
        <strain evidence="4 5">cv. Jemalong A17</strain>
    </source>
</reference>
<evidence type="ECO:0000256" key="1">
    <source>
        <dbReference type="SAM" id="Phobius"/>
    </source>
</evidence>
<dbReference type="EMBL" id="PSQE01000001">
    <property type="protein sequence ID" value="RHN78841.1"/>
    <property type="molecule type" value="Genomic_DNA"/>
</dbReference>
<feature type="transmembrane region" description="Helical" evidence="1">
    <location>
        <begin position="448"/>
        <end position="473"/>
    </location>
</feature>
<keyword evidence="1" id="KW-0472">Membrane</keyword>
<gene>
    <name evidence="4" type="primary">11424271</name>
    <name evidence="2" type="ordered locus">MTR_1g040690</name>
    <name evidence="3" type="ORF">MtrunA17_Chr1g0170351</name>
</gene>
<keyword evidence="1" id="KW-1133">Transmembrane helix</keyword>
<keyword evidence="1" id="KW-0812">Transmembrane</keyword>
<sequence>MMQYEFSWLLPMEVMLGSLNHAEVQACSISTVPEELRGPKVEYDYNYKPKFISIGLLHKGSRRQLQLMEELKWNYMCKFLNRQVTEDQNQSSASRLRLVQCGEDILKLDKVVRASYGGNIELEPYEIAKIMILDGCFLLEFLLNLGDYMTMDGNAGGSNIDDVDPIFKDEEKLLFILNDITMLENQIPFIVLKKLYRKVFPEYGIDITNDHRVAKIVREAFDYPLVNTSGVAHILHLMHLSTMDQNEQQTGKRAKRELFRCATKLRAVGITIIGDKMKNRTQNQAKFKDVSNFDINFDKCGGNLVIPTLYVKETTEVKWRNLIAWEQNRIWVRCKYTSYALFFNGLICCKHDIEFLTEKGVIVNESKKSNEDLLALFKTIAKGVERMDSSYSNICEDLNKYNNGKKVKKTLGGLVVMSWHLSRRSVEMLVYYWRNWLKILLRDHIPTVWKLIGVMAAVILLVCTILQTIYTMLGYFR</sequence>
<keyword evidence="5" id="KW-1185">Reference proteome</keyword>
<protein>
    <submittedName>
        <fullName evidence="2">DUF247 domain protein</fullName>
    </submittedName>
</protein>